<dbReference type="Gene3D" id="2.40.110.10">
    <property type="entry name" value="Butyryl-CoA Dehydrogenase, subunit A, domain 2"/>
    <property type="match status" value="1"/>
</dbReference>
<dbReference type="STRING" id="1193181.BN10_1070030"/>
<protein>
    <submittedName>
        <fullName evidence="10">Acyl-CoA dehydrogenase domain protein</fullName>
    </submittedName>
</protein>
<dbReference type="SUPFAM" id="SSF47203">
    <property type="entry name" value="Acyl-CoA dehydrogenase C-terminal domain-like"/>
    <property type="match status" value="1"/>
</dbReference>
<dbReference type="InterPro" id="IPR009075">
    <property type="entry name" value="AcylCo_DH/oxidase_C"/>
</dbReference>
<feature type="domain" description="Acyl-CoA dehydrogenase/oxidase N-terminal" evidence="8">
    <location>
        <begin position="38"/>
        <end position="156"/>
    </location>
</feature>
<evidence type="ECO:0000256" key="1">
    <source>
        <dbReference type="ARBA" id="ARBA00001974"/>
    </source>
</evidence>
<dbReference type="SUPFAM" id="SSF56645">
    <property type="entry name" value="Acyl-CoA dehydrogenase NM domain-like"/>
    <property type="match status" value="1"/>
</dbReference>
<evidence type="ECO:0000256" key="2">
    <source>
        <dbReference type="ARBA" id="ARBA00009347"/>
    </source>
</evidence>
<dbReference type="GO" id="GO:0050660">
    <property type="term" value="F:flavin adenine dinucleotide binding"/>
    <property type="evidence" value="ECO:0007669"/>
    <property type="project" value="InterPro"/>
</dbReference>
<dbReference type="AlphaFoldDB" id="N0DZ22"/>
<dbReference type="Proteomes" id="UP000013167">
    <property type="component" value="Unassembled WGS sequence"/>
</dbReference>
<dbReference type="OrthoDB" id="2769798at2"/>
<evidence type="ECO:0000259" key="8">
    <source>
        <dbReference type="Pfam" id="PF02771"/>
    </source>
</evidence>
<organism evidence="10 11">
    <name type="scientific">Phycicoccus elongatus Lp2</name>
    <dbReference type="NCBI Taxonomy" id="1193181"/>
    <lineage>
        <taxon>Bacteria</taxon>
        <taxon>Bacillati</taxon>
        <taxon>Actinomycetota</taxon>
        <taxon>Actinomycetes</taxon>
        <taxon>Micrococcales</taxon>
        <taxon>Intrasporangiaceae</taxon>
        <taxon>Phycicoccus</taxon>
    </lineage>
</organism>
<evidence type="ECO:0000313" key="10">
    <source>
        <dbReference type="EMBL" id="CCH68590.1"/>
    </source>
</evidence>
<evidence type="ECO:0000313" key="11">
    <source>
        <dbReference type="Proteomes" id="UP000013167"/>
    </source>
</evidence>
<dbReference type="PANTHER" id="PTHR42803:SF3">
    <property type="entry name" value="ACYL-COA DEHYDROGENASE-RELATED"/>
    <property type="match status" value="1"/>
</dbReference>
<feature type="domain" description="Acetyl-CoA dehydrogenase-like C-terminal" evidence="9">
    <location>
        <begin position="474"/>
        <end position="591"/>
    </location>
</feature>
<comment type="similarity">
    <text evidence="2 5">Belongs to the acyl-CoA dehydrogenase family.</text>
</comment>
<keyword evidence="5" id="KW-0560">Oxidoreductase</keyword>
<accession>N0DZ22</accession>
<keyword evidence="3 5" id="KW-0285">Flavoprotein</keyword>
<evidence type="ECO:0000259" key="6">
    <source>
        <dbReference type="Pfam" id="PF00441"/>
    </source>
</evidence>
<evidence type="ECO:0000259" key="9">
    <source>
        <dbReference type="Pfam" id="PF12806"/>
    </source>
</evidence>
<gene>
    <name evidence="10" type="ORF">BN10_1070030</name>
</gene>
<keyword evidence="4 5" id="KW-0274">FAD</keyword>
<evidence type="ECO:0000256" key="4">
    <source>
        <dbReference type="ARBA" id="ARBA00022827"/>
    </source>
</evidence>
<evidence type="ECO:0000259" key="7">
    <source>
        <dbReference type="Pfam" id="PF02770"/>
    </source>
</evidence>
<dbReference type="InterPro" id="IPR009100">
    <property type="entry name" value="AcylCoA_DH/oxidase_NM_dom_sf"/>
</dbReference>
<dbReference type="InterPro" id="IPR046373">
    <property type="entry name" value="Acyl-CoA_Oxase/DH_mid-dom_sf"/>
</dbReference>
<dbReference type="GO" id="GO:0016627">
    <property type="term" value="F:oxidoreductase activity, acting on the CH-CH group of donors"/>
    <property type="evidence" value="ECO:0007669"/>
    <property type="project" value="InterPro"/>
</dbReference>
<proteinExistence type="inferred from homology"/>
<dbReference type="EMBL" id="CAIZ01000010">
    <property type="protein sequence ID" value="CCH68590.1"/>
    <property type="molecule type" value="Genomic_DNA"/>
</dbReference>
<dbReference type="InterPro" id="IPR013786">
    <property type="entry name" value="AcylCoA_DH/ox_N"/>
</dbReference>
<dbReference type="InterPro" id="IPR052166">
    <property type="entry name" value="Diverse_Acyl-CoA_DH"/>
</dbReference>
<dbReference type="InterPro" id="IPR036250">
    <property type="entry name" value="AcylCo_DH-like_C"/>
</dbReference>
<reference evidence="10 11" key="1">
    <citation type="journal article" date="2013" name="ISME J.">
        <title>A metabolic model for members of the genus Tetrasphaera involved in enhanced biological phosphorus removal.</title>
        <authorList>
            <person name="Kristiansen R."/>
            <person name="Nguyen H.T.T."/>
            <person name="Saunders A.M."/>
            <person name="Nielsen J.L."/>
            <person name="Wimmer R."/>
            <person name="Le V.Q."/>
            <person name="McIlroy S.J."/>
            <person name="Petrovski S."/>
            <person name="Seviour R.J."/>
            <person name="Calteau A."/>
            <person name="Nielsen K.L."/>
            <person name="Nielsen P.H."/>
        </authorList>
    </citation>
    <scope>NUCLEOTIDE SEQUENCE [LARGE SCALE GENOMIC DNA]</scope>
    <source>
        <strain evidence="10 11">Lp2</strain>
    </source>
</reference>
<dbReference type="RefSeq" id="WP_010851494.1">
    <property type="nucleotide sequence ID" value="NZ_HF570956.1"/>
</dbReference>
<sequence length="596" mass="62898">MNSVILSARDVDFLLHEWLDTDALFERPTFAQHSRETVDAVLELAQAVATEKFAPHARSNDLHEPTFDGTTVSLIPEVGVALKAFADAGFLTAGVPEDRGGGGLPTSIISACLAWFHAANTATSGYALLSMAAANLIRTHGSDAQRTLFAEPLADGRFTGTMALSEPGAGSNLSDLLTRAIPQEDGTHRLFGRKMWISGGDHELADNIVHLVLARTPDAAPGTKGISIFIVPKYLVAEDGSLGERNDIVLAGINHKMGSRGTVNTAPVLGDGAHTPGGAPGAVGHLVGEVGQGLPIMFSMMNEARLGVGIAGTAVGYTGYLKSLAYARERLQGRLLGAPPAGPQVALVEHPDVRRMLLAQKSFVEGALALMLYCSRLLDDAVSLDGRAAEEALALVGLLTPIAKSFPAQWCLEANTLAIQVMGGAGYTRDHDVEQHYRDNRLNAIHEGTHGIQGLDLLGRKVLLDRGRALGLLVARITQTAERATAAGGSGEGYAAKLLAMTARLRDVTTRVAVAGGGAEVLAEATAYLEGSGHLVVAWLWLEQWLAAHGKEGDFYDGKRAATAYFFSRELPKVGLWLDTVAAHDGLTTALDPTVL</sequence>
<feature type="domain" description="Acyl-CoA dehydrogenase/oxidase C-terminal" evidence="6">
    <location>
        <begin position="291"/>
        <end position="455"/>
    </location>
</feature>
<dbReference type="PANTHER" id="PTHR42803">
    <property type="entry name" value="ACYL-COA DEHYDROGENASE"/>
    <property type="match status" value="1"/>
</dbReference>
<dbReference type="Gene3D" id="1.20.140.10">
    <property type="entry name" value="Butyryl-CoA Dehydrogenase, subunit A, domain 3"/>
    <property type="match status" value="1"/>
</dbReference>
<dbReference type="Pfam" id="PF00441">
    <property type="entry name" value="Acyl-CoA_dh_1"/>
    <property type="match status" value="1"/>
</dbReference>
<dbReference type="InterPro" id="IPR037069">
    <property type="entry name" value="AcylCoA_DH/ox_N_sf"/>
</dbReference>
<comment type="cofactor">
    <cofactor evidence="1 5">
        <name>FAD</name>
        <dbReference type="ChEBI" id="CHEBI:57692"/>
    </cofactor>
</comment>
<dbReference type="Pfam" id="PF02770">
    <property type="entry name" value="Acyl-CoA_dh_M"/>
    <property type="match status" value="1"/>
</dbReference>
<dbReference type="InterPro" id="IPR006091">
    <property type="entry name" value="Acyl-CoA_Oxase/DH_mid-dom"/>
</dbReference>
<name>N0DZ22_9MICO</name>
<feature type="domain" description="Acyl-CoA oxidase/dehydrogenase middle" evidence="7">
    <location>
        <begin position="162"/>
        <end position="233"/>
    </location>
</feature>
<evidence type="ECO:0000256" key="5">
    <source>
        <dbReference type="RuleBase" id="RU362125"/>
    </source>
</evidence>
<dbReference type="Gene3D" id="1.10.540.10">
    <property type="entry name" value="Acyl-CoA dehydrogenase/oxidase, N-terminal domain"/>
    <property type="match status" value="1"/>
</dbReference>
<evidence type="ECO:0000256" key="3">
    <source>
        <dbReference type="ARBA" id="ARBA00022630"/>
    </source>
</evidence>
<dbReference type="InterPro" id="IPR025878">
    <property type="entry name" value="Acyl-CoA_dh-like_C_dom"/>
</dbReference>
<dbReference type="eggNOG" id="COG1960">
    <property type="taxonomic scope" value="Bacteria"/>
</dbReference>
<dbReference type="Pfam" id="PF02771">
    <property type="entry name" value="Acyl-CoA_dh_N"/>
    <property type="match status" value="1"/>
</dbReference>
<dbReference type="HOGENOM" id="CLU_018204_12_2_11"/>
<comment type="caution">
    <text evidence="10">The sequence shown here is derived from an EMBL/GenBank/DDBJ whole genome shotgun (WGS) entry which is preliminary data.</text>
</comment>
<keyword evidence="11" id="KW-1185">Reference proteome</keyword>
<dbReference type="Pfam" id="PF12806">
    <property type="entry name" value="Acyl-CoA_dh_C"/>
    <property type="match status" value="1"/>
</dbReference>